<dbReference type="GO" id="GO:0008270">
    <property type="term" value="F:zinc ion binding"/>
    <property type="evidence" value="ECO:0007669"/>
    <property type="project" value="InterPro"/>
</dbReference>
<evidence type="ECO:0000256" key="3">
    <source>
        <dbReference type="ARBA" id="ARBA00022670"/>
    </source>
</evidence>
<feature type="region of interest" description="Disordered" evidence="7">
    <location>
        <begin position="242"/>
        <end position="271"/>
    </location>
</feature>
<keyword evidence="2" id="KW-0964">Secreted</keyword>
<dbReference type="Pfam" id="PF00353">
    <property type="entry name" value="HemolysinCabind"/>
    <property type="match status" value="3"/>
</dbReference>
<keyword evidence="4" id="KW-0479">Metal-binding</keyword>
<dbReference type="GO" id="GO:0005509">
    <property type="term" value="F:calcium ion binding"/>
    <property type="evidence" value="ECO:0007669"/>
    <property type="project" value="InterPro"/>
</dbReference>
<accession>A0A6I6MM37</accession>
<comment type="subcellular location">
    <subcellularLocation>
        <location evidence="1">Secreted</location>
    </subcellularLocation>
</comment>
<evidence type="ECO:0000256" key="1">
    <source>
        <dbReference type="ARBA" id="ARBA00004613"/>
    </source>
</evidence>
<dbReference type="Gene3D" id="3.40.390.10">
    <property type="entry name" value="Collagenase (Catalytic Domain)"/>
    <property type="match status" value="1"/>
</dbReference>
<reference evidence="11" key="1">
    <citation type="submission" date="2019-12" db="EMBL/GenBank/DDBJ databases">
        <title>Complete genome of Terracaulis silvestris 0127_4.</title>
        <authorList>
            <person name="Vieira S."/>
            <person name="Riedel T."/>
            <person name="Sproer C."/>
            <person name="Pascual J."/>
            <person name="Boedeker C."/>
            <person name="Overmann J."/>
        </authorList>
    </citation>
    <scope>NUCLEOTIDE SEQUENCE [LARGE SCALE GENOMIC DNA]</scope>
    <source>
        <strain evidence="11">0127_4</strain>
    </source>
</reference>
<evidence type="ECO:0000313" key="11">
    <source>
        <dbReference type="Proteomes" id="UP000431269"/>
    </source>
</evidence>
<dbReference type="InterPro" id="IPR050557">
    <property type="entry name" value="RTX_toxin/Mannuronan_C5-epim"/>
</dbReference>
<evidence type="ECO:0000259" key="9">
    <source>
        <dbReference type="Pfam" id="PF04151"/>
    </source>
</evidence>
<dbReference type="EMBL" id="CP047045">
    <property type="protein sequence ID" value="QGZ95739.1"/>
    <property type="molecule type" value="Genomic_DNA"/>
</dbReference>
<dbReference type="SUPFAM" id="SSF51120">
    <property type="entry name" value="beta-Roll"/>
    <property type="match status" value="3"/>
</dbReference>
<keyword evidence="11" id="KW-1185">Reference proteome</keyword>
<dbReference type="InterPro" id="IPR011049">
    <property type="entry name" value="Serralysin-like_metalloprot_C"/>
</dbReference>
<dbReference type="GO" id="GO:0005615">
    <property type="term" value="C:extracellular space"/>
    <property type="evidence" value="ECO:0007669"/>
    <property type="project" value="InterPro"/>
</dbReference>
<feature type="domain" description="Peptidase M10 metallopeptidase" evidence="8">
    <location>
        <begin position="301"/>
        <end position="417"/>
    </location>
</feature>
<keyword evidence="3" id="KW-0645">Protease</keyword>
<keyword evidence="6" id="KW-0862">Zinc</keyword>
<dbReference type="RefSeq" id="WP_158766577.1">
    <property type="nucleotide sequence ID" value="NZ_CP047045.1"/>
</dbReference>
<name>A0A6I6MM37_9CAUL</name>
<protein>
    <submittedName>
        <fullName evidence="10">Cyclolysin</fullName>
    </submittedName>
</protein>
<dbReference type="PANTHER" id="PTHR38340">
    <property type="entry name" value="S-LAYER PROTEIN"/>
    <property type="match status" value="1"/>
</dbReference>
<proteinExistence type="predicted"/>
<organism evidence="10 11">
    <name type="scientific">Terricaulis silvestris</name>
    <dbReference type="NCBI Taxonomy" id="2686094"/>
    <lineage>
        <taxon>Bacteria</taxon>
        <taxon>Pseudomonadati</taxon>
        <taxon>Pseudomonadota</taxon>
        <taxon>Alphaproteobacteria</taxon>
        <taxon>Caulobacterales</taxon>
        <taxon>Caulobacteraceae</taxon>
        <taxon>Terricaulis</taxon>
    </lineage>
</organism>
<dbReference type="GO" id="GO:0006508">
    <property type="term" value="P:proteolysis"/>
    <property type="evidence" value="ECO:0007669"/>
    <property type="project" value="UniProtKB-KW"/>
</dbReference>
<evidence type="ECO:0000313" key="10">
    <source>
        <dbReference type="EMBL" id="QGZ95739.1"/>
    </source>
</evidence>
<dbReference type="Pfam" id="PF04151">
    <property type="entry name" value="PPC"/>
    <property type="match status" value="1"/>
</dbReference>
<feature type="domain" description="Peptidase C-terminal archaeal/bacterial" evidence="9">
    <location>
        <begin position="115"/>
        <end position="193"/>
    </location>
</feature>
<evidence type="ECO:0000256" key="5">
    <source>
        <dbReference type="ARBA" id="ARBA00022801"/>
    </source>
</evidence>
<dbReference type="InterPro" id="IPR024079">
    <property type="entry name" value="MetalloPept_cat_dom_sf"/>
</dbReference>
<dbReference type="GO" id="GO:0004222">
    <property type="term" value="F:metalloendopeptidase activity"/>
    <property type="evidence" value="ECO:0007669"/>
    <property type="project" value="InterPro"/>
</dbReference>
<dbReference type="Gene3D" id="2.150.10.10">
    <property type="entry name" value="Serralysin-like metalloprotease, C-terminal"/>
    <property type="match status" value="3"/>
</dbReference>
<evidence type="ECO:0000259" key="8">
    <source>
        <dbReference type="Pfam" id="PF00413"/>
    </source>
</evidence>
<dbReference type="SUPFAM" id="SSF55486">
    <property type="entry name" value="Metalloproteases ('zincins'), catalytic domain"/>
    <property type="match status" value="1"/>
</dbReference>
<dbReference type="PRINTS" id="PR00313">
    <property type="entry name" value="CABNDNGRPT"/>
</dbReference>
<dbReference type="KEGG" id="tsv:DSM104635_02590"/>
<dbReference type="PANTHER" id="PTHR38340:SF1">
    <property type="entry name" value="S-LAYER PROTEIN"/>
    <property type="match status" value="1"/>
</dbReference>
<dbReference type="GO" id="GO:0031012">
    <property type="term" value="C:extracellular matrix"/>
    <property type="evidence" value="ECO:0007669"/>
    <property type="project" value="InterPro"/>
</dbReference>
<keyword evidence="5" id="KW-0378">Hydrolase</keyword>
<dbReference type="InterPro" id="IPR001343">
    <property type="entry name" value="Hemolysn_Ca-bd"/>
</dbReference>
<gene>
    <name evidence="10" type="primary">cya_1</name>
    <name evidence="10" type="ORF">DSM104635_02590</name>
</gene>
<evidence type="ECO:0000256" key="4">
    <source>
        <dbReference type="ARBA" id="ARBA00022723"/>
    </source>
</evidence>
<dbReference type="InterPro" id="IPR001818">
    <property type="entry name" value="Pept_M10_metallopeptidase"/>
</dbReference>
<dbReference type="Proteomes" id="UP000431269">
    <property type="component" value="Chromosome"/>
</dbReference>
<feature type="compositionally biased region" description="Polar residues" evidence="7">
    <location>
        <begin position="252"/>
        <end position="269"/>
    </location>
</feature>
<evidence type="ECO:0000256" key="2">
    <source>
        <dbReference type="ARBA" id="ARBA00022525"/>
    </source>
</evidence>
<dbReference type="AlphaFoldDB" id="A0A6I6MM37"/>
<dbReference type="Gene3D" id="2.60.120.380">
    <property type="match status" value="1"/>
</dbReference>
<dbReference type="InterPro" id="IPR007280">
    <property type="entry name" value="Peptidase_C_arc/bac"/>
</dbReference>
<dbReference type="Pfam" id="PF00413">
    <property type="entry name" value="Peptidase_M10"/>
    <property type="match status" value="1"/>
</dbReference>
<sequence>MYFNHRAQLLLGADLDLISRKLHPLDDAWGTVDPLRSLGVGETTRTPAPFGAGHRVSQRKLLDAFQVDGVGDDKDIPAGPLLLLTLDQQPGDTSTQAELTVDGPHVVSTIDAIGDFDFFSVELEAGQYYNIGQFLVVGGPSGVPLSDAYIELYNADGELIVTADGGGANTPSGLDALLTYQATYTGTYFINARAFDQDGTNGTGGDAVGDYEVFVQKIDYVADPYAYKPFYSPDSPLHSIDWGTQLDHTSRNPDGNNGTRDNGVPNTGTYVDPATGIVGKNVITYYFAKTGELFIDEDPTTPGSTDTMIAKGFEQWEKDAFRLALDQYEKVADIIYLEVDNRAEADFNFVTYPGTPGVGASLLGRMSPPDEENEGQAEFNAGDVRWTQEGLQQGGFYFPTLLHEFGHGHGMAHPHDNGGHSSIMRGAGGGTAGIGGGLGDFGLSQQVFTIMSYNDGWQTSPYGQSRSGGITGTEVDHFGWVGTLAALDIAVIQDKYGVNEEWAAGNDVYTLKDVNAAGTFYATIWDGGGTDEIRYDGAKNASIDLRAATLQYEEGGGGWVSYAYGIYGGYTIANGVTIENATGGAGADTLVGNDAANVLSGNDGDDVFLGNAGADTLNGGAGADTFFGGAGADRFNGGDGVDTVSYAEAASGVTAYISGKAGVGGEAQGDVASGVEVLVGSAHADKLYGDAVTNDLRGGDGADTVDGAAGNDRVDGGNGDDFVLGGAGDDFVIGGSGADRVNGGAGNDIADYSGSESGVVINLQSGATSGGHAQGDMLIGIEGLSGSAFGDTLYGNSTANTLNGGGGADILSGGAANDRFVFQAGQANGDIALDFAGAGEALGDAITFEGYGSAADGAHVTRIDLTHWQVTSADGLINDIITLANGATIDQSDYMFS</sequence>
<evidence type="ECO:0000256" key="6">
    <source>
        <dbReference type="ARBA" id="ARBA00022833"/>
    </source>
</evidence>
<evidence type="ECO:0000256" key="7">
    <source>
        <dbReference type="SAM" id="MobiDB-lite"/>
    </source>
</evidence>